<evidence type="ECO:0000313" key="2">
    <source>
        <dbReference type="EMBL" id="TBU32751.1"/>
    </source>
</evidence>
<accession>A0A4Q9N1G6</accession>
<evidence type="ECO:0000259" key="1">
    <source>
        <dbReference type="Pfam" id="PF26617"/>
    </source>
</evidence>
<sequence length="202" mass="22372">MATGTLSPTPPAAKTTVFELIPPRNGFGENTFVSSHGEALKPAERAFYNRERPTKERIRWGFNPDKDPRVGSLLRWVAAMSNGLAEIGLQRFLDTRERGALFANADYRVSVSPGAPPQPAFDWVTLSELQDTLDSTLQSSVTLYDPAFQVIVFVFLLSPSGNSMAVWRRKLNVPDAIRDANQDEILAVKAGLKTTYPVYVDE</sequence>
<keyword evidence="4" id="KW-1185">Reference proteome</keyword>
<dbReference type="AlphaFoldDB" id="A0A4Q9N1G6"/>
<dbReference type="OrthoDB" id="3171339at2759"/>
<dbReference type="OMA" id="TKERIRW"/>
<dbReference type="Pfam" id="PF26617">
    <property type="entry name" value="CcmS-like"/>
    <property type="match status" value="1"/>
</dbReference>
<dbReference type="EMBL" id="ML145117">
    <property type="protein sequence ID" value="TBU59088.1"/>
    <property type="molecule type" value="Genomic_DNA"/>
</dbReference>
<name>A0A4Q9N1G6_9APHY</name>
<dbReference type="STRING" id="114155.A0A4Q9N1G6"/>
<dbReference type="Proteomes" id="UP000292082">
    <property type="component" value="Unassembled WGS sequence"/>
</dbReference>
<evidence type="ECO:0000313" key="3">
    <source>
        <dbReference type="EMBL" id="TBU59088.1"/>
    </source>
</evidence>
<gene>
    <name evidence="3" type="ORF">BD310DRAFT_818002</name>
    <name evidence="2" type="ORF">BD311DRAFT_774935</name>
</gene>
<organism evidence="2">
    <name type="scientific">Dichomitus squalens</name>
    <dbReference type="NCBI Taxonomy" id="114155"/>
    <lineage>
        <taxon>Eukaryota</taxon>
        <taxon>Fungi</taxon>
        <taxon>Dikarya</taxon>
        <taxon>Basidiomycota</taxon>
        <taxon>Agaricomycotina</taxon>
        <taxon>Agaricomycetes</taxon>
        <taxon>Polyporales</taxon>
        <taxon>Polyporaceae</taxon>
        <taxon>Dichomitus</taxon>
    </lineage>
</organism>
<reference evidence="2 4" key="1">
    <citation type="submission" date="2019-01" db="EMBL/GenBank/DDBJ databases">
        <title>Draft genome sequences of three monokaryotic isolates of the white-rot basidiomycete fungus Dichomitus squalens.</title>
        <authorList>
            <consortium name="DOE Joint Genome Institute"/>
            <person name="Lopez S.C."/>
            <person name="Andreopoulos B."/>
            <person name="Pangilinan J."/>
            <person name="Lipzen A."/>
            <person name="Riley R."/>
            <person name="Ahrendt S."/>
            <person name="Ng V."/>
            <person name="Barry K."/>
            <person name="Daum C."/>
            <person name="Grigoriev I.V."/>
            <person name="Hilden K.S."/>
            <person name="Makela M.R."/>
            <person name="de Vries R.P."/>
        </authorList>
    </citation>
    <scope>NUCLEOTIDE SEQUENCE [LARGE SCALE GENOMIC DNA]</scope>
    <source>
        <strain evidence="3 4">CBS 464.89</strain>
        <strain evidence="2">OM18370.1</strain>
    </source>
</reference>
<dbReference type="Proteomes" id="UP000292957">
    <property type="component" value="Unassembled WGS sequence"/>
</dbReference>
<protein>
    <recommendedName>
        <fullName evidence="1">CcmS related domain-containing protein</fullName>
    </recommendedName>
</protein>
<dbReference type="InterPro" id="IPR058258">
    <property type="entry name" value="CcmS-like"/>
</dbReference>
<feature type="domain" description="CcmS related" evidence="1">
    <location>
        <begin position="42"/>
        <end position="175"/>
    </location>
</feature>
<proteinExistence type="predicted"/>
<dbReference type="EMBL" id="ML143393">
    <property type="protein sequence ID" value="TBU32751.1"/>
    <property type="molecule type" value="Genomic_DNA"/>
</dbReference>
<evidence type="ECO:0000313" key="4">
    <source>
        <dbReference type="Proteomes" id="UP000292082"/>
    </source>
</evidence>